<dbReference type="Proteomes" id="UP000828941">
    <property type="component" value="Chromosome 5"/>
</dbReference>
<reference evidence="1 2" key="1">
    <citation type="journal article" date="2022" name="DNA Res.">
        <title>Chromosomal-level genome assembly of the orchid tree Bauhinia variegata (Leguminosae; Cercidoideae) supports the allotetraploid origin hypothesis of Bauhinia.</title>
        <authorList>
            <person name="Zhong Y."/>
            <person name="Chen Y."/>
            <person name="Zheng D."/>
            <person name="Pang J."/>
            <person name="Liu Y."/>
            <person name="Luo S."/>
            <person name="Meng S."/>
            <person name="Qian L."/>
            <person name="Wei D."/>
            <person name="Dai S."/>
            <person name="Zhou R."/>
        </authorList>
    </citation>
    <scope>NUCLEOTIDE SEQUENCE [LARGE SCALE GENOMIC DNA]</scope>
    <source>
        <strain evidence="1">BV-YZ2020</strain>
    </source>
</reference>
<dbReference type="EMBL" id="CM039430">
    <property type="protein sequence ID" value="KAI4345200.1"/>
    <property type="molecule type" value="Genomic_DNA"/>
</dbReference>
<gene>
    <name evidence="1" type="ORF">L6164_012343</name>
</gene>
<accession>A0ACB9PEY9</accession>
<organism evidence="1 2">
    <name type="scientific">Bauhinia variegata</name>
    <name type="common">Purple orchid tree</name>
    <name type="synonym">Phanera variegata</name>
    <dbReference type="NCBI Taxonomy" id="167791"/>
    <lineage>
        <taxon>Eukaryota</taxon>
        <taxon>Viridiplantae</taxon>
        <taxon>Streptophyta</taxon>
        <taxon>Embryophyta</taxon>
        <taxon>Tracheophyta</taxon>
        <taxon>Spermatophyta</taxon>
        <taxon>Magnoliopsida</taxon>
        <taxon>eudicotyledons</taxon>
        <taxon>Gunneridae</taxon>
        <taxon>Pentapetalae</taxon>
        <taxon>rosids</taxon>
        <taxon>fabids</taxon>
        <taxon>Fabales</taxon>
        <taxon>Fabaceae</taxon>
        <taxon>Cercidoideae</taxon>
        <taxon>Cercideae</taxon>
        <taxon>Bauhiniinae</taxon>
        <taxon>Bauhinia</taxon>
    </lineage>
</organism>
<proteinExistence type="predicted"/>
<comment type="caution">
    <text evidence="1">The sequence shown here is derived from an EMBL/GenBank/DDBJ whole genome shotgun (WGS) entry which is preliminary data.</text>
</comment>
<keyword evidence="2" id="KW-1185">Reference proteome</keyword>
<evidence type="ECO:0000313" key="1">
    <source>
        <dbReference type="EMBL" id="KAI4345200.1"/>
    </source>
</evidence>
<evidence type="ECO:0000313" key="2">
    <source>
        <dbReference type="Proteomes" id="UP000828941"/>
    </source>
</evidence>
<sequence>MALQRLLRKKTIAKAKSLCGAFCTVPSSSFATSVAPTDNAKQPQLPPFDYQPKPYNGPLADEIFAKRKKFLGPSLFHYYQKPVSI</sequence>
<name>A0ACB9PEY9_BAUVA</name>
<protein>
    <submittedName>
        <fullName evidence="1">Uncharacterized protein</fullName>
    </submittedName>
</protein>